<feature type="compositionally biased region" description="Gly residues" evidence="1">
    <location>
        <begin position="1127"/>
        <end position="1147"/>
    </location>
</feature>
<feature type="region of interest" description="Disordered" evidence="1">
    <location>
        <begin position="141"/>
        <end position="254"/>
    </location>
</feature>
<feature type="compositionally biased region" description="Basic and acidic residues" evidence="1">
    <location>
        <begin position="230"/>
        <end position="253"/>
    </location>
</feature>
<feature type="domain" description="cDENN" evidence="2">
    <location>
        <begin position="1993"/>
        <end position="2053"/>
    </location>
</feature>
<sequence length="2465" mass="273083">MQRVLHQQDKSQSSCESVPPAAPHVAVSSSSSQSVNKSARRHVATSFNHLNAHPKSHSNANHHHSDKHPHHSHHRHHPPHPHHHLQTAGPSTAQDQVVVGLSASTEDEVEDWSSDFLAADRSRTCWRRSDSSTTDHLVLSDTSSKCHSSSSSSTSNGVNGVTGRARGPRSSEVGVASSGSSGVEDDDARGFHSSHVSLDSTSRDGRTQVTDQHELADDSDEDWDVEFGFEEDHADGRSRGSIDSMDPTRRRAENGNFFLPNLHKVLDGETLLDDDDDDNGDGNNRLMFSLDAAGRRQRRLSEERIFQRRRSDCCQSGPSADGSLDGIRGSFASKASASSSSAIKYSLVDKLRLMEVANSSAYAVRIERYPKPSSSFSNLEQDRTSFPSFSENKYEQWLASLVAQDCATVSHFMDTERNRLPPPRQLKSRLFHALVSLPFGREFVNTFYRQITHHRYFGEDKENLEIVRMYFEKISTTTMTDESWSQSLSENDLSFVVGCSIEILQEAARLYGPKPVLPLATHLSLTTLSTSSSSQGNKTTIYWIQQFQDILGHCAEAFPHYINVIALIELRYVCHHLAGFASGEYEYRWQMCKQLPTFLSPEPVVGDSAPQIVTEVLLYYGALFKHLNTSPESRSSRYEGHESSRENQEPQAGDARPFALPSDVICMQALVICDIQSLYASKSALAEIFLPALEELFEFGDDEATVDPTLVGLVPHNRDSRSSSSSSSPDYSDNGYERGDLPKGLGGWSATKKLFELLSVSPCTRILALSFFYERIGAMEYPLVKAKCALALASMHVSSIASQGKLKVAESLAYEALRLLKSRSTKYVANVTNMISLQSREKITPASYLSNFSNDGLLSDLGREVLEGLGNILIKNNKYRYGILCLEAAGALFKFLNQGREYEKLDRLMCKLTLEADDVKRALPLHEKVTCAAQQQGNITVYVYLTQEMTKLWIREGNFTRAEEFLAASCHFLRDNTNLLPPHFLSPIGSGSYSGSEAHSSRSGTMMTATSSSVSSSLSGSFHLSSRSIGNASEVDTWLNHDVNLHLLVRDVYHSSGRCLEGLRVLEHLLNYSTRLPRGKRTQLRMLLAEDALKMRLFDTCRHMFSLMEREAAAFCDRLRENIKGVSGPGSSSGTGPGTSSSGGGKSLGGMGSEARYCFDMSFTLRYIICRAKMHLKLGDFSNAFAWLSLAHVKNDRDNVRTQAQLYVLDGKVLRAYCRAQQNRELDRRHSGENSTRRRRSIGVTFVGSVVSAAQVDEMLKPLGVSLYGLSTDEKQRLHERMVQYGTCVQDSGQAEEQAQNAFWTAYDLYRLLEDSLYQLKVLLEIVAFMLAPIQQSFFALGSNQSDEMLKTHLHRQRYRKGSFVLELDDLNSDDTIEKTRKTLLEAQKLLRPALDLAEQVASPACSVQTLIFCGEVWVWLERIAAYKREKHLKEATAFWEEAVCIMKGVFFRRVAFHDVAEANALQSSRFGSNFTMPYARGPQRGRFCVVPILNFSEGFIVKLEAMTLQLIFTACQIQQFERVPDYVQEILHDHLDELLSARMCLSSIVNQLQTFRAMQRSHKRLPRTGISNPTVVSVAGPSVSSISVSSVSSSNSRSSSFSAAIPLPSPQMSRRGKQVSTTSPISTGVAGGKRTGHKKNQSMSSISELLASTSSSPYQLGAGSCAGHGGLKSSATPRTGLASLSERSNFPPHQTSAVAKPGIVTCGHAGVKKSGECKPRQYTRERSRSAPQPEVIQLLSPSASSAISRKADGFPHEVGSFAELGESDDNAMKRMSSVKFVDLGDLKALPSGGDFVLERSNRFGFDEGSSSNGAIGLCDFDEVQSEKLWWIFNLWRDAKSKHAGGKFGTSDFRSRNLRYLRTLLDAFDPQQIAVLYYGGDNTSTVPVATPGGTRVVSDINTRNPNGMLDFDVSRMNCHALIQDGQHVLSIGYDYAPEARAHFGMHGKLQYKVFNVQKGDTRSWRHEIPRPAWYVSEYDMMEAEEAAIGTGVLRTMRLLGAKLLLKLLGVLLLESSVVVVGTSYPQIQEVTTSLLKLLEPFQWQHTFLPFVPVTSWRFLYDAASQHAQMKLAARPKGRHSFSRLSHDWRAWGSGSGSSYFSSRGSSDSQSSSGTINMTPGAAVEPMEDEPPFLLGATAETWQSCLAFSKKSGNDPRLLSSCVVVVDLEDVDSLAADKTLRNAVPLPKKWRRQFLERIEKVTRQRHRILVKMSRRHSSQHLESSRGPTTPASASGVSSMRSPARAYLPMDDTLGSFDDALSTSYSGSSWMITPGSASAVSEADSNYLLLQSRVRSSDPNGLHKRKHYDAECAATFVSGLREFYDKLSTLCAERERKTTGSKKKKKSLSSSGHSKRQEIKSWFSSSHDFDAFVSNFYTTDLFVAYEKEKEAAQEEAQVHARGVVHQLERHSSEHEVDSNTSSRSASRFGTTPKSLSNSFTSQQLKSIGSFSSLTASNRSSGGHDRRR</sequence>
<feature type="compositionally biased region" description="Low complexity" evidence="1">
    <location>
        <begin position="170"/>
        <end position="182"/>
    </location>
</feature>
<feature type="region of interest" description="Disordered" evidence="1">
    <location>
        <begin position="1"/>
        <end position="92"/>
    </location>
</feature>
<dbReference type="InterPro" id="IPR001194">
    <property type="entry name" value="cDENN_dom"/>
</dbReference>
<feature type="compositionally biased region" description="Polar residues" evidence="1">
    <location>
        <begin position="2224"/>
        <end position="2238"/>
    </location>
</feature>
<feature type="region of interest" description="Disordered" evidence="1">
    <location>
        <begin position="2209"/>
        <end position="2238"/>
    </location>
</feature>
<dbReference type="InterPro" id="IPR043153">
    <property type="entry name" value="DENN_C"/>
</dbReference>
<comment type="caution">
    <text evidence="3">The sequence shown here is derived from an EMBL/GenBank/DDBJ whole genome shotgun (WGS) entry which is preliminary data.</text>
</comment>
<feature type="compositionally biased region" description="Low complexity" evidence="1">
    <location>
        <begin position="2102"/>
        <end position="2113"/>
    </location>
</feature>
<dbReference type="EMBL" id="CAKLBY020000188">
    <property type="protein sequence ID" value="CAK7932065.1"/>
    <property type="molecule type" value="Genomic_DNA"/>
</dbReference>
<feature type="region of interest" description="Disordered" evidence="1">
    <location>
        <begin position="630"/>
        <end position="655"/>
    </location>
</feature>
<feature type="compositionally biased region" description="Polar residues" evidence="1">
    <location>
        <begin position="1686"/>
        <end position="1697"/>
    </location>
</feature>
<feature type="region of interest" description="Disordered" evidence="1">
    <location>
        <begin position="1715"/>
        <end position="1734"/>
    </location>
</feature>
<feature type="compositionally biased region" description="Acidic residues" evidence="1">
    <location>
        <begin position="217"/>
        <end position="229"/>
    </location>
</feature>
<feature type="compositionally biased region" description="Basic residues" evidence="1">
    <location>
        <begin position="52"/>
        <end position="85"/>
    </location>
</feature>
<feature type="compositionally biased region" description="Low complexity" evidence="1">
    <location>
        <begin position="141"/>
        <end position="155"/>
    </location>
</feature>
<feature type="compositionally biased region" description="Low complexity" evidence="1">
    <location>
        <begin position="722"/>
        <end position="733"/>
    </location>
</feature>
<evidence type="ECO:0000313" key="4">
    <source>
        <dbReference type="Proteomes" id="UP001162060"/>
    </source>
</evidence>
<evidence type="ECO:0000259" key="2">
    <source>
        <dbReference type="Pfam" id="PF02141"/>
    </source>
</evidence>
<evidence type="ECO:0000256" key="1">
    <source>
        <dbReference type="SAM" id="MobiDB-lite"/>
    </source>
</evidence>
<dbReference type="Proteomes" id="UP001162060">
    <property type="component" value="Unassembled WGS sequence"/>
</dbReference>
<feature type="compositionally biased region" description="Low complexity" evidence="1">
    <location>
        <begin position="17"/>
        <end position="37"/>
    </location>
</feature>
<feature type="compositionally biased region" description="Basic and acidic residues" evidence="1">
    <location>
        <begin position="1715"/>
        <end position="1729"/>
    </location>
</feature>
<feature type="region of interest" description="Disordered" evidence="1">
    <location>
        <begin position="1593"/>
        <end position="1646"/>
    </location>
</feature>
<feature type="region of interest" description="Disordered" evidence="1">
    <location>
        <begin position="1670"/>
        <end position="1697"/>
    </location>
</feature>
<feature type="compositionally biased region" description="Basic and acidic residues" evidence="1">
    <location>
        <begin position="201"/>
        <end position="216"/>
    </location>
</feature>
<feature type="region of interest" description="Disordered" evidence="1">
    <location>
        <begin position="2405"/>
        <end position="2438"/>
    </location>
</feature>
<evidence type="ECO:0000313" key="3">
    <source>
        <dbReference type="EMBL" id="CAK7932065.1"/>
    </source>
</evidence>
<feature type="compositionally biased region" description="Basic and acidic residues" evidence="1">
    <location>
        <begin position="634"/>
        <end position="648"/>
    </location>
</feature>
<dbReference type="InterPro" id="IPR051942">
    <property type="entry name" value="DENN_domain_containing_2"/>
</dbReference>
<feature type="region of interest" description="Disordered" evidence="1">
    <location>
        <begin position="1126"/>
        <end position="1147"/>
    </location>
</feature>
<dbReference type="Pfam" id="PF02141">
    <property type="entry name" value="DENN"/>
    <property type="match status" value="1"/>
</dbReference>
<feature type="compositionally biased region" description="Low complexity" evidence="1">
    <location>
        <begin position="1593"/>
        <end position="1603"/>
    </location>
</feature>
<reference evidence="3" key="1">
    <citation type="submission" date="2024-01" db="EMBL/GenBank/DDBJ databases">
        <authorList>
            <person name="Webb A."/>
        </authorList>
    </citation>
    <scope>NUCLEOTIDE SEQUENCE</scope>
    <source>
        <strain evidence="3">Pm1</strain>
    </source>
</reference>
<feature type="compositionally biased region" description="Basic and acidic residues" evidence="1">
    <location>
        <begin position="2405"/>
        <end position="2415"/>
    </location>
</feature>
<feature type="region of interest" description="Disordered" evidence="1">
    <location>
        <begin position="712"/>
        <end position="736"/>
    </location>
</feature>
<gene>
    <name evidence="3" type="ORF">PM001_LOCUS17215</name>
</gene>
<dbReference type="PANTHER" id="PTHR15288">
    <property type="entry name" value="DENN DOMAIN-CONTAINING PROTEIN 2"/>
    <property type="match status" value="1"/>
</dbReference>
<organism evidence="3 4">
    <name type="scientific">Peronospora matthiolae</name>
    <dbReference type="NCBI Taxonomy" id="2874970"/>
    <lineage>
        <taxon>Eukaryota</taxon>
        <taxon>Sar</taxon>
        <taxon>Stramenopiles</taxon>
        <taxon>Oomycota</taxon>
        <taxon>Peronosporomycetes</taxon>
        <taxon>Peronosporales</taxon>
        <taxon>Peronosporaceae</taxon>
        <taxon>Peronospora</taxon>
    </lineage>
</organism>
<accession>A0AAV1UBW8</accession>
<feature type="region of interest" description="Disordered" evidence="1">
    <location>
        <begin position="2102"/>
        <end position="2128"/>
    </location>
</feature>
<dbReference type="Gene3D" id="3.40.50.11500">
    <property type="match status" value="1"/>
</dbReference>
<proteinExistence type="predicted"/>
<feature type="compositionally biased region" description="Polar residues" evidence="1">
    <location>
        <begin position="2416"/>
        <end position="2438"/>
    </location>
</feature>
<name>A0AAV1UBW8_9STRA</name>
<protein>
    <recommendedName>
        <fullName evidence="2">cDENN domain-containing protein</fullName>
    </recommendedName>
</protein>
<dbReference type="PANTHER" id="PTHR15288:SF0">
    <property type="entry name" value="UDENN DOMAIN-CONTAINING PROTEIN"/>
    <property type="match status" value="1"/>
</dbReference>